<sequence length="161" mass="18969">MPLQFVPVTKKDFPIIQSIFAENPHYVQLEDRIYLLSDDELEEEFLNADTISLLCIDGDDVLALIDYLPEHPTDHSTWIGLFIMSERLHRQGIGSMIYRMFHEQYLQDCPVIRLAVLPENVSGRRYWEHLDFRFERQGVSDCHQPVEVFLKINSSDDRMLK</sequence>
<dbReference type="OrthoDB" id="9782266at2"/>
<dbReference type="InterPro" id="IPR016181">
    <property type="entry name" value="Acyl_CoA_acyltransferase"/>
</dbReference>
<dbReference type="eggNOG" id="COG0456">
    <property type="taxonomic scope" value="Bacteria"/>
</dbReference>
<evidence type="ECO:0000313" key="3">
    <source>
        <dbReference type="Proteomes" id="UP000001681"/>
    </source>
</evidence>
<dbReference type="HOGENOM" id="CLU_099453_3_0_9"/>
<dbReference type="Gene3D" id="3.40.630.30">
    <property type="match status" value="1"/>
</dbReference>
<dbReference type="PROSITE" id="PS51186">
    <property type="entry name" value="GNAT"/>
    <property type="match status" value="1"/>
</dbReference>
<dbReference type="STRING" id="262543.Exig_0709"/>
<reference evidence="3" key="3">
    <citation type="submission" date="2008-04" db="EMBL/GenBank/DDBJ databases">
        <title>Complete sequence of chromosome of Exiguobacterium sibiricum 255-15.</title>
        <authorList>
            <consortium name="US DOE Joint Genome Institute"/>
            <person name="Copeland A."/>
            <person name="Lucas S."/>
            <person name="Lapidus A."/>
            <person name="Glavina del Rio T."/>
            <person name="Dalin E."/>
            <person name="Tice H."/>
            <person name="Bruce D."/>
            <person name="Goodwin L."/>
            <person name="Pitluck S."/>
            <person name="Kiss H."/>
            <person name="Chertkov O."/>
            <person name="Monk C."/>
            <person name="Brettin T."/>
            <person name="Detter J.C."/>
            <person name="Han C."/>
            <person name="Kuske C.R."/>
            <person name="Schmutz J."/>
            <person name="Larimer F."/>
            <person name="Land M."/>
            <person name="Hauser L."/>
            <person name="Kyrpides N."/>
            <person name="Mikhailova N."/>
            <person name="Vishnivetskaya T."/>
            <person name="Rodrigues D.F."/>
            <person name="Gilichinsky D."/>
            <person name="Tiedje J."/>
            <person name="Richardson P."/>
        </authorList>
    </citation>
    <scope>NUCLEOTIDE SEQUENCE [LARGE SCALE GENOMIC DNA]</scope>
    <source>
        <strain evidence="3">DSM 17290 / CIP 109462 / JCM 13490 / 255-15</strain>
    </source>
</reference>
<protein>
    <submittedName>
        <fullName evidence="2">GCN5-related N-acetyltransferase</fullName>
    </submittedName>
</protein>
<keyword evidence="2" id="KW-0808">Transferase</keyword>
<dbReference type="CDD" id="cd04301">
    <property type="entry name" value="NAT_SF"/>
    <property type="match status" value="1"/>
</dbReference>
<gene>
    <name evidence="2" type="ordered locus">Exig_0709</name>
</gene>
<dbReference type="Pfam" id="PF00583">
    <property type="entry name" value="Acetyltransf_1"/>
    <property type="match status" value="1"/>
</dbReference>
<dbReference type="SUPFAM" id="SSF55729">
    <property type="entry name" value="Acyl-CoA N-acyltransferases (Nat)"/>
    <property type="match status" value="1"/>
</dbReference>
<evidence type="ECO:0000259" key="1">
    <source>
        <dbReference type="PROSITE" id="PS51186"/>
    </source>
</evidence>
<dbReference type="EMBL" id="CP001022">
    <property type="protein sequence ID" value="ACB60190.1"/>
    <property type="molecule type" value="Genomic_DNA"/>
</dbReference>
<proteinExistence type="predicted"/>
<dbReference type="Proteomes" id="UP000001681">
    <property type="component" value="Chromosome"/>
</dbReference>
<reference evidence="2 3" key="1">
    <citation type="journal article" date="2006" name="Extremophiles">
        <title>Characterization of Exiguobacterium isolates from the Siberian permafrost. Description of Exiguobacterium sibiricum sp. nov.</title>
        <authorList>
            <person name="Rodrigues D.F."/>
            <person name="Goris J."/>
            <person name="Vishnivetskaya T."/>
            <person name="Gilichinsky D."/>
            <person name="Thomashow M.F."/>
            <person name="Tiedje J.M."/>
        </authorList>
    </citation>
    <scope>NUCLEOTIDE SEQUENCE [LARGE SCALE GENOMIC DNA]</scope>
    <source>
        <strain evidence="3">DSM 17290 / CIP 109462 / JCM 13490 / 255-15</strain>
    </source>
</reference>
<feature type="domain" description="N-acetyltransferase" evidence="1">
    <location>
        <begin position="3"/>
        <end position="161"/>
    </location>
</feature>
<accession>B1YKK7</accession>
<organism evidence="2 3">
    <name type="scientific">Exiguobacterium sibiricum (strain DSM 17290 / CCUG 55495 / CIP 109462 / JCM 13490 / 255-15)</name>
    <dbReference type="NCBI Taxonomy" id="262543"/>
    <lineage>
        <taxon>Bacteria</taxon>
        <taxon>Bacillati</taxon>
        <taxon>Bacillota</taxon>
        <taxon>Bacilli</taxon>
        <taxon>Bacillales</taxon>
        <taxon>Bacillales Family XII. Incertae Sedis</taxon>
        <taxon>Exiguobacterium</taxon>
    </lineage>
</organism>
<dbReference type="InterPro" id="IPR000182">
    <property type="entry name" value="GNAT_dom"/>
</dbReference>
<name>B1YKK7_EXIS2</name>
<dbReference type="GO" id="GO:0016747">
    <property type="term" value="F:acyltransferase activity, transferring groups other than amino-acyl groups"/>
    <property type="evidence" value="ECO:0007669"/>
    <property type="project" value="InterPro"/>
</dbReference>
<keyword evidence="3" id="KW-1185">Reference proteome</keyword>
<reference evidence="2 3" key="2">
    <citation type="journal article" date="2008" name="BMC Genomics">
        <title>Architecture of thermal adaptation in an Exiguobacterium sibiricum strain isolated from 3 million year old permafrost: a genome and transcriptome approach.</title>
        <authorList>
            <person name="Rodrigues D.F."/>
            <person name="Ivanova N."/>
            <person name="He Z."/>
            <person name="Huebner M."/>
            <person name="Zhou J."/>
            <person name="Tiedje J.M."/>
        </authorList>
    </citation>
    <scope>NUCLEOTIDE SEQUENCE [LARGE SCALE GENOMIC DNA]</scope>
    <source>
        <strain evidence="3">DSM 17290 / CIP 109462 / JCM 13490 / 255-15</strain>
    </source>
</reference>
<dbReference type="AlphaFoldDB" id="B1YKK7"/>
<dbReference type="RefSeq" id="WP_012369614.1">
    <property type="nucleotide sequence ID" value="NC_010556.1"/>
</dbReference>
<evidence type="ECO:0000313" key="2">
    <source>
        <dbReference type="EMBL" id="ACB60190.1"/>
    </source>
</evidence>
<dbReference type="KEGG" id="esi:Exig_0709"/>